<feature type="region of interest" description="Disordered" evidence="1">
    <location>
        <begin position="245"/>
        <end position="317"/>
    </location>
</feature>
<feature type="region of interest" description="Disordered" evidence="1">
    <location>
        <begin position="383"/>
        <end position="420"/>
    </location>
</feature>
<feature type="compositionally biased region" description="Acidic residues" evidence="1">
    <location>
        <begin position="105"/>
        <end position="117"/>
    </location>
</feature>
<evidence type="ECO:0000313" key="3">
    <source>
        <dbReference type="Proteomes" id="UP000268162"/>
    </source>
</evidence>
<organism evidence="2 3">
    <name type="scientific">Dimargaris cristalligena</name>
    <dbReference type="NCBI Taxonomy" id="215637"/>
    <lineage>
        <taxon>Eukaryota</taxon>
        <taxon>Fungi</taxon>
        <taxon>Fungi incertae sedis</taxon>
        <taxon>Zoopagomycota</taxon>
        <taxon>Kickxellomycotina</taxon>
        <taxon>Dimargaritomycetes</taxon>
        <taxon>Dimargaritales</taxon>
        <taxon>Dimargaritaceae</taxon>
        <taxon>Dimargaris</taxon>
    </lineage>
</organism>
<protein>
    <submittedName>
        <fullName evidence="2">Uncharacterized protein</fullName>
    </submittedName>
</protein>
<feature type="region of interest" description="Disordered" evidence="1">
    <location>
        <begin position="1"/>
        <end position="28"/>
    </location>
</feature>
<dbReference type="EMBL" id="ML002559">
    <property type="protein sequence ID" value="RKP37006.1"/>
    <property type="molecule type" value="Genomic_DNA"/>
</dbReference>
<dbReference type="Proteomes" id="UP000268162">
    <property type="component" value="Unassembled WGS sequence"/>
</dbReference>
<feature type="region of interest" description="Disordered" evidence="1">
    <location>
        <begin position="158"/>
        <end position="190"/>
    </location>
</feature>
<feature type="compositionally biased region" description="Polar residues" evidence="1">
    <location>
        <begin position="399"/>
        <end position="414"/>
    </location>
</feature>
<feature type="compositionally biased region" description="Acidic residues" evidence="1">
    <location>
        <begin position="248"/>
        <end position="258"/>
    </location>
</feature>
<sequence>MLGLRLLRSAERTEPDPPPPAPTRSRTLGLLGRLTTRVGRTKTATVYHAPQARSCPDLLEFPSHIDEKLALVVPKVPSDNDLPELKAALEESVRHYHVAYASETVADDDDDEKEEESEVKSGEAVEVVATTLPPASRKPAKTRSMASLLAYIKLGGGAASEDRPAPAKKPLRRSLGPPTPAPSVSPPLRPVQAPPAVPLVVIDVLYDQSLRKLQLKRSRPLSQLLMIQSVLHRLEQEFSRRHRVGLDDSSDDDCEDGAPENYRHLPLNRPRHRPSNSVGYGHRSPRSPLSRTPIPRAPLLDRIPGPRLRPDELPRRGPVAIPRKRLNLPPAYRISEYPDGSSITSSSTTTANSSMLIPAVESFPDLSDLCASQSDLFDPVDYITNSAHRRPPPRRRNSGSRLTGAQTGLTQASSSDEEEHVPLGVLKVGYLRTVSDSLDLAVPGNSTVIPVG</sequence>
<evidence type="ECO:0000256" key="1">
    <source>
        <dbReference type="SAM" id="MobiDB-lite"/>
    </source>
</evidence>
<accession>A0A4P9ZTT8</accession>
<evidence type="ECO:0000313" key="2">
    <source>
        <dbReference type="EMBL" id="RKP37006.1"/>
    </source>
</evidence>
<feature type="compositionally biased region" description="Basic residues" evidence="1">
    <location>
        <begin position="387"/>
        <end position="398"/>
    </location>
</feature>
<feature type="region of interest" description="Disordered" evidence="1">
    <location>
        <begin position="102"/>
        <end position="121"/>
    </location>
</feature>
<dbReference type="AlphaFoldDB" id="A0A4P9ZTT8"/>
<feature type="compositionally biased region" description="Pro residues" evidence="1">
    <location>
        <begin position="177"/>
        <end position="190"/>
    </location>
</feature>
<keyword evidence="3" id="KW-1185">Reference proteome</keyword>
<name>A0A4P9ZTT8_9FUNG</name>
<gene>
    <name evidence="2" type="ORF">BJ085DRAFT_27212</name>
</gene>
<proteinExistence type="predicted"/>
<reference evidence="3" key="1">
    <citation type="journal article" date="2018" name="Nat. Microbiol.">
        <title>Leveraging single-cell genomics to expand the fungal tree of life.</title>
        <authorList>
            <person name="Ahrendt S.R."/>
            <person name="Quandt C.A."/>
            <person name="Ciobanu D."/>
            <person name="Clum A."/>
            <person name="Salamov A."/>
            <person name="Andreopoulos B."/>
            <person name="Cheng J.F."/>
            <person name="Woyke T."/>
            <person name="Pelin A."/>
            <person name="Henrissat B."/>
            <person name="Reynolds N.K."/>
            <person name="Benny G.L."/>
            <person name="Smith M.E."/>
            <person name="James T.Y."/>
            <person name="Grigoriev I.V."/>
        </authorList>
    </citation>
    <scope>NUCLEOTIDE SEQUENCE [LARGE SCALE GENOMIC DNA]</scope>
    <source>
        <strain evidence="3">RSA 468</strain>
    </source>
</reference>